<evidence type="ECO:0000313" key="3">
    <source>
        <dbReference type="EMBL" id="CAI9762152.1"/>
    </source>
</evidence>
<dbReference type="AlphaFoldDB" id="A0AAD1Z2U4"/>
<dbReference type="Pfam" id="PF03468">
    <property type="entry name" value="XS"/>
    <property type="match status" value="1"/>
</dbReference>
<feature type="region of interest" description="Disordered" evidence="1">
    <location>
        <begin position="289"/>
        <end position="406"/>
    </location>
</feature>
<feature type="compositionally biased region" description="Low complexity" evidence="1">
    <location>
        <begin position="344"/>
        <end position="362"/>
    </location>
</feature>
<dbReference type="GO" id="GO:0031047">
    <property type="term" value="P:regulatory ncRNA-mediated gene silencing"/>
    <property type="evidence" value="ECO:0007669"/>
    <property type="project" value="InterPro"/>
</dbReference>
<dbReference type="PANTHER" id="PTHR46619:SF3">
    <property type="entry name" value="RNA RECOGNITION MOTIF XS DOMAIN PROTEIN"/>
    <property type="match status" value="1"/>
</dbReference>
<proteinExistence type="predicted"/>
<dbReference type="InterPro" id="IPR005380">
    <property type="entry name" value="XS_domain"/>
</dbReference>
<feature type="domain" description="XS" evidence="2">
    <location>
        <begin position="684"/>
        <end position="818"/>
    </location>
</feature>
<name>A0AAD1Z2U4_9LAMI</name>
<evidence type="ECO:0000256" key="1">
    <source>
        <dbReference type="SAM" id="MobiDB-lite"/>
    </source>
</evidence>
<dbReference type="Gene3D" id="3.30.70.2890">
    <property type="entry name" value="XS domain"/>
    <property type="match status" value="1"/>
</dbReference>
<gene>
    <name evidence="3" type="ORF">FPE_LOCUS9582</name>
</gene>
<accession>A0AAD1Z2U4</accession>
<dbReference type="PANTHER" id="PTHR46619">
    <property type="entry name" value="RNA RECOGNITION MOTIF XS DOMAIN PROTEIN-RELATED"/>
    <property type="match status" value="1"/>
</dbReference>
<sequence>MGEALFDLERILRSRQEKLTSQETNILLACKAQAMRDFTIGFGGGSVTTWLATQRLSNLVRFNLTLGVAAISGLWKFGRSLDSCVEHILSLEGSRMQRELANVMLKKYHRDPLVMERLSKHFYSEEVYDDLSAEQPKVRWRFRNYFGDNVAHSQTTSNSEETDLMKNNIKKASREAPKNYMNAAGDVMANPFDCIFGLPESIEEVPRPNTSNTLSRRQRRVWKRSHRGHRKLHPEASAMIYRSVCWYCSYGNDCDAVTAKQPKWHVCIVIKPHTGPASLNLTGNVVTQRMAGGNAPKPPPSSSSSAQSHHNKSRWVSSSSAAATDHKPSGSASNSIAESKSKSKPSPNSGKDKTPTTTITTPNKSKEANYKPPTPKPKPKSEIPLRPENPNAHLGPPPVIPFPDQPPPPAYGFHMLDRRTIVLADGSVRSYFALPPDYAHFTPMPRPGFRREFRGPPDFGLDRPHFPMSPDFLPEFRPEFRGADDPLAGTMNQEYWNSLGPGPESSLKRKFGEEERRGHDAFERQPQNALQYRIASSNANGPGPSGLYNLGRGEEMRPTKYMKTGEVSVDKLKHNDVDQNSLRKAFSHFVKLIYENANQKRNYLADGKQGPLQCLACGRTLKDFPDMHGLIMHTYNSDSGNLLVDHLGFHKALCILMGWNYLMPPDNSKAYQMLSADEAVANQDDLILWPPSVLIHNTLTGKGRDGRMEGIGNRPMDSILGDLGFSSGKSMSLFSREGHLGIHVVKFPGGAKGLKEALRLAEHFEKQNRGRKDWARVQSSPTFNKEDDNNSNLVKLDATTGEKRRIFYGHLATISDLDKVTFEIKKKVTIESRRDYKKHSK</sequence>
<dbReference type="EMBL" id="OU503040">
    <property type="protein sequence ID" value="CAI9762152.1"/>
    <property type="molecule type" value="Genomic_DNA"/>
</dbReference>
<dbReference type="InterPro" id="IPR038588">
    <property type="entry name" value="XS_domain_sf"/>
</dbReference>
<protein>
    <recommendedName>
        <fullName evidence="2">XS domain-containing protein</fullName>
    </recommendedName>
</protein>
<organism evidence="3 4">
    <name type="scientific">Fraxinus pennsylvanica</name>
    <dbReference type="NCBI Taxonomy" id="56036"/>
    <lineage>
        <taxon>Eukaryota</taxon>
        <taxon>Viridiplantae</taxon>
        <taxon>Streptophyta</taxon>
        <taxon>Embryophyta</taxon>
        <taxon>Tracheophyta</taxon>
        <taxon>Spermatophyta</taxon>
        <taxon>Magnoliopsida</taxon>
        <taxon>eudicotyledons</taxon>
        <taxon>Gunneridae</taxon>
        <taxon>Pentapetalae</taxon>
        <taxon>asterids</taxon>
        <taxon>lamiids</taxon>
        <taxon>Lamiales</taxon>
        <taxon>Oleaceae</taxon>
        <taxon>Oleeae</taxon>
        <taxon>Fraxinus</taxon>
    </lineage>
</organism>
<keyword evidence="4" id="KW-1185">Reference proteome</keyword>
<feature type="compositionally biased region" description="Pro residues" evidence="1">
    <location>
        <begin position="395"/>
        <end position="406"/>
    </location>
</feature>
<reference evidence="3" key="1">
    <citation type="submission" date="2023-05" db="EMBL/GenBank/DDBJ databases">
        <authorList>
            <person name="Huff M."/>
        </authorList>
    </citation>
    <scope>NUCLEOTIDE SEQUENCE</scope>
</reference>
<dbReference type="Proteomes" id="UP000834106">
    <property type="component" value="Chromosome 5"/>
</dbReference>
<evidence type="ECO:0000259" key="2">
    <source>
        <dbReference type="Pfam" id="PF03468"/>
    </source>
</evidence>
<evidence type="ECO:0000313" key="4">
    <source>
        <dbReference type="Proteomes" id="UP000834106"/>
    </source>
</evidence>